<feature type="transmembrane region" description="Helical" evidence="1">
    <location>
        <begin position="54"/>
        <end position="80"/>
    </location>
</feature>
<keyword evidence="1" id="KW-0472">Membrane</keyword>
<accession>A0A9N9LRL9</accession>
<keyword evidence="1" id="KW-0812">Transmembrane</keyword>
<keyword evidence="3" id="KW-1185">Reference proteome</keyword>
<name>A0A9N9LRL9_9HELO</name>
<dbReference type="Proteomes" id="UP000701801">
    <property type="component" value="Unassembled WGS sequence"/>
</dbReference>
<proteinExistence type="predicted"/>
<keyword evidence="1" id="KW-1133">Transmembrane helix</keyword>
<dbReference type="OrthoDB" id="3545167at2759"/>
<protein>
    <submittedName>
        <fullName evidence="2">Uncharacterized protein</fullName>
    </submittedName>
</protein>
<dbReference type="EMBL" id="CAJVRM010000307">
    <property type="protein sequence ID" value="CAG8979313.1"/>
    <property type="molecule type" value="Genomic_DNA"/>
</dbReference>
<sequence length="308" mass="33090">MHQISRTPASSFKPRLSMIRHTQQPQPQQHPVRTTSSFRVHLQEARSYIARRRAWLLGIGCFFLAITLCGLLFTVHMYYIRDGGTGWLKRSETSGGMDSGTMAFMPLRKTEHNGLIERSPGIIPYYECGDQMKSCEAFNQPHICCPVGTHCFEAQFTPSMIVCCRSFSFSHCDYSASKPPTCISGTIQCSADTGGGCCPVGTVCSPNGCIQVLSPSTVGTLATSSSAVPGSVFPGSSSQMLPSQAGNPSTSPITKTITEAPAATVTKVKQGEVATAGVAKKVSMMYTLYLPYLAAWTLVCVAAIMGML</sequence>
<organism evidence="2 3">
    <name type="scientific">Hymenoscyphus albidus</name>
    <dbReference type="NCBI Taxonomy" id="595503"/>
    <lineage>
        <taxon>Eukaryota</taxon>
        <taxon>Fungi</taxon>
        <taxon>Dikarya</taxon>
        <taxon>Ascomycota</taxon>
        <taxon>Pezizomycotina</taxon>
        <taxon>Leotiomycetes</taxon>
        <taxon>Helotiales</taxon>
        <taxon>Helotiaceae</taxon>
        <taxon>Hymenoscyphus</taxon>
    </lineage>
</organism>
<feature type="transmembrane region" description="Helical" evidence="1">
    <location>
        <begin position="289"/>
        <end position="307"/>
    </location>
</feature>
<dbReference type="AlphaFoldDB" id="A0A9N9LRL9"/>
<evidence type="ECO:0000313" key="3">
    <source>
        <dbReference type="Proteomes" id="UP000701801"/>
    </source>
</evidence>
<reference evidence="2" key="1">
    <citation type="submission" date="2021-07" db="EMBL/GenBank/DDBJ databases">
        <authorList>
            <person name="Durling M."/>
        </authorList>
    </citation>
    <scope>NUCLEOTIDE SEQUENCE</scope>
</reference>
<gene>
    <name evidence="2" type="ORF">HYALB_00002436</name>
</gene>
<evidence type="ECO:0000256" key="1">
    <source>
        <dbReference type="SAM" id="Phobius"/>
    </source>
</evidence>
<comment type="caution">
    <text evidence="2">The sequence shown here is derived from an EMBL/GenBank/DDBJ whole genome shotgun (WGS) entry which is preliminary data.</text>
</comment>
<evidence type="ECO:0000313" key="2">
    <source>
        <dbReference type="EMBL" id="CAG8979313.1"/>
    </source>
</evidence>